<keyword evidence="3" id="KW-1185">Reference proteome</keyword>
<sequence>MLAGKNLFDQSCDSAAEGHTDLKSINAVTQRSGDRYLISPALAVASARWQGRTEEAASQSSWPSAPQQSEGRGVEQEAALTWAGIKP</sequence>
<geneLocation type="plasmid" evidence="2 3">
    <name>unnamed2</name>
</geneLocation>
<dbReference type="RefSeq" id="WP_174051885.1">
    <property type="nucleotide sequence ID" value="NZ_CP072171.1"/>
</dbReference>
<accession>A0ABX8TFM2</accession>
<reference evidence="2 3" key="1">
    <citation type="submission" date="2021-03" db="EMBL/GenBank/DDBJ databases">
        <title>Rapid diversification of plasmids in a genus of pathogenic and nitrogen fixing bacteria.</title>
        <authorList>
            <person name="Weisberg A.J."/>
            <person name="Miller M."/>
            <person name="Ream W."/>
            <person name="Grunwald N.J."/>
            <person name="Chang J.H."/>
        </authorList>
    </citation>
    <scope>NUCLEOTIDE SEQUENCE [LARGE SCALE GENOMIC DNA]</scope>
    <source>
        <strain evidence="2 3">AF3.44</strain>
        <plasmid evidence="2 3">unnamed2</plasmid>
    </source>
</reference>
<evidence type="ECO:0000313" key="2">
    <source>
        <dbReference type="EMBL" id="QYA10806.1"/>
    </source>
</evidence>
<dbReference type="Proteomes" id="UP000826513">
    <property type="component" value="Plasmid unnamed2"/>
</dbReference>
<dbReference type="EMBL" id="CP072171">
    <property type="protein sequence ID" value="QYA10806.1"/>
    <property type="molecule type" value="Genomic_DNA"/>
</dbReference>
<gene>
    <name evidence="2" type="ORF">J5285_25975</name>
</gene>
<evidence type="ECO:0000313" key="3">
    <source>
        <dbReference type="Proteomes" id="UP000826513"/>
    </source>
</evidence>
<evidence type="ECO:0000256" key="1">
    <source>
        <dbReference type="SAM" id="MobiDB-lite"/>
    </source>
</evidence>
<protein>
    <submittedName>
        <fullName evidence="2">Uncharacterized protein</fullName>
    </submittedName>
</protein>
<keyword evidence="2" id="KW-0614">Plasmid</keyword>
<feature type="region of interest" description="Disordered" evidence="1">
    <location>
        <begin position="54"/>
        <end position="87"/>
    </location>
</feature>
<feature type="compositionally biased region" description="Low complexity" evidence="1">
    <location>
        <begin position="56"/>
        <end position="70"/>
    </location>
</feature>
<name>A0ABX8TFM2_9HYPH</name>
<proteinExistence type="predicted"/>
<organism evidence="2 3">
    <name type="scientific">Agrobacterium larrymoorei</name>
    <dbReference type="NCBI Taxonomy" id="160699"/>
    <lineage>
        <taxon>Bacteria</taxon>
        <taxon>Pseudomonadati</taxon>
        <taxon>Pseudomonadota</taxon>
        <taxon>Alphaproteobacteria</taxon>
        <taxon>Hyphomicrobiales</taxon>
        <taxon>Rhizobiaceae</taxon>
        <taxon>Rhizobium/Agrobacterium group</taxon>
        <taxon>Agrobacterium</taxon>
    </lineage>
</organism>